<dbReference type="Proteomes" id="UP000283543">
    <property type="component" value="Unassembled WGS sequence"/>
</dbReference>
<evidence type="ECO:0000256" key="9">
    <source>
        <dbReference type="ARBA" id="ARBA00023136"/>
    </source>
</evidence>
<keyword evidence="7 10" id="KW-1133">Transmembrane helix</keyword>
<evidence type="ECO:0000256" key="2">
    <source>
        <dbReference type="ARBA" id="ARBA00013242"/>
    </source>
</evidence>
<evidence type="ECO:0000256" key="8">
    <source>
        <dbReference type="ARBA" id="ARBA00023065"/>
    </source>
</evidence>
<dbReference type="EC" id="7.1.3.1" evidence="2"/>
<dbReference type="EMBL" id="QUTB01008635">
    <property type="protein sequence ID" value="RHY41962.1"/>
    <property type="molecule type" value="Genomic_DNA"/>
</dbReference>
<feature type="non-terminal residue" evidence="11">
    <location>
        <position position="1"/>
    </location>
</feature>
<evidence type="ECO:0000256" key="5">
    <source>
        <dbReference type="ARBA" id="ARBA00022842"/>
    </source>
</evidence>
<dbReference type="Pfam" id="PF03030">
    <property type="entry name" value="H_PPase"/>
    <property type="match status" value="1"/>
</dbReference>
<reference evidence="11 12" key="1">
    <citation type="submission" date="2018-08" db="EMBL/GenBank/DDBJ databases">
        <title>Aphanomyces genome sequencing and annotation.</title>
        <authorList>
            <person name="Minardi D."/>
            <person name="Oidtmann B."/>
            <person name="Van Der Giezen M."/>
            <person name="Studholme D.J."/>
        </authorList>
    </citation>
    <scope>NUCLEOTIDE SEQUENCE [LARGE SCALE GENOMIC DNA]</scope>
    <source>
        <strain evidence="11 12">Si</strain>
    </source>
</reference>
<dbReference type="AlphaFoldDB" id="A0A3R6W860"/>
<keyword evidence="6" id="KW-1278">Translocase</keyword>
<dbReference type="InterPro" id="IPR004131">
    <property type="entry name" value="PPase-energised_H-pump"/>
</dbReference>
<name>A0A3R6W860_APHAT</name>
<accession>A0A3R6W860</accession>
<dbReference type="GO" id="GO:0004427">
    <property type="term" value="F:inorganic diphosphate phosphatase activity"/>
    <property type="evidence" value="ECO:0007669"/>
    <property type="project" value="InterPro"/>
</dbReference>
<organism evidence="11 12">
    <name type="scientific">Aphanomyces astaci</name>
    <name type="common">Crayfish plague agent</name>
    <dbReference type="NCBI Taxonomy" id="112090"/>
    <lineage>
        <taxon>Eukaryota</taxon>
        <taxon>Sar</taxon>
        <taxon>Stramenopiles</taxon>
        <taxon>Oomycota</taxon>
        <taxon>Saprolegniomycetes</taxon>
        <taxon>Saprolegniales</taxon>
        <taxon>Verrucalvaceae</taxon>
        <taxon>Aphanomyces</taxon>
    </lineage>
</organism>
<evidence type="ECO:0000256" key="1">
    <source>
        <dbReference type="ARBA" id="ARBA00004127"/>
    </source>
</evidence>
<evidence type="ECO:0000256" key="4">
    <source>
        <dbReference type="ARBA" id="ARBA00022692"/>
    </source>
</evidence>
<dbReference type="VEuPathDB" id="FungiDB:H257_14842"/>
<evidence type="ECO:0000256" key="7">
    <source>
        <dbReference type="ARBA" id="ARBA00022989"/>
    </source>
</evidence>
<dbReference type="PANTHER" id="PTHR31998">
    <property type="entry name" value="K(+)-INSENSITIVE PYROPHOSPHATE-ENERGIZED PROTON PUMP"/>
    <property type="match status" value="1"/>
</dbReference>
<evidence type="ECO:0000313" key="11">
    <source>
        <dbReference type="EMBL" id="RHY41962.1"/>
    </source>
</evidence>
<keyword evidence="3" id="KW-0813">Transport</keyword>
<feature type="transmembrane region" description="Helical" evidence="10">
    <location>
        <begin position="158"/>
        <end position="177"/>
    </location>
</feature>
<evidence type="ECO:0000313" key="12">
    <source>
        <dbReference type="Proteomes" id="UP000283543"/>
    </source>
</evidence>
<keyword evidence="4 10" id="KW-0812">Transmembrane</keyword>
<evidence type="ECO:0000256" key="6">
    <source>
        <dbReference type="ARBA" id="ARBA00022967"/>
    </source>
</evidence>
<dbReference type="GO" id="GO:0016020">
    <property type="term" value="C:membrane"/>
    <property type="evidence" value="ECO:0007669"/>
    <property type="project" value="InterPro"/>
</dbReference>
<evidence type="ECO:0000256" key="3">
    <source>
        <dbReference type="ARBA" id="ARBA00022448"/>
    </source>
</evidence>
<proteinExistence type="predicted"/>
<comment type="subcellular location">
    <subcellularLocation>
        <location evidence="1">Endomembrane system</location>
        <topology evidence="1">Multi-pass membrane protein</topology>
    </subcellularLocation>
</comment>
<keyword evidence="8" id="KW-0406">Ion transport</keyword>
<protein>
    <recommendedName>
        <fullName evidence="2">H(+)-exporting diphosphatase</fullName>
        <ecNumber evidence="2">7.1.3.1</ecNumber>
    </recommendedName>
</protein>
<gene>
    <name evidence="11" type="ORF">DYB34_014215</name>
</gene>
<keyword evidence="9 10" id="KW-0472">Membrane</keyword>
<evidence type="ECO:0000256" key="10">
    <source>
        <dbReference type="SAM" id="Phobius"/>
    </source>
</evidence>
<sequence>PAHRSYGEALLNSFRGGACCAVRDITLFVAGVSIQHMLLHAALHAPHEYHGNPHAHGRVWLVGRGAVRAIVRGIYTKAADVGADLVGKVEQGIPKDDPRNPSVIADLVGDMVVHCVGSSPDEGAIESPVSFVSSIGILCVTEPGPTESDPMTTLQRRYSITFLFVLAGLGLSTRWLLFASAAPSAWLHFSLDTGDLGFSLMPVMRKLTTFASS</sequence>
<dbReference type="GO" id="GO:0009678">
    <property type="term" value="F:diphosphate hydrolysis-driven proton transmembrane transporter activity"/>
    <property type="evidence" value="ECO:0007669"/>
    <property type="project" value="UniProtKB-EC"/>
</dbReference>
<keyword evidence="5" id="KW-0460">Magnesium</keyword>
<dbReference type="GO" id="GO:0012505">
    <property type="term" value="C:endomembrane system"/>
    <property type="evidence" value="ECO:0007669"/>
    <property type="project" value="UniProtKB-SubCell"/>
</dbReference>
<comment type="caution">
    <text evidence="11">The sequence shown here is derived from an EMBL/GenBank/DDBJ whole genome shotgun (WGS) entry which is preliminary data.</text>
</comment>